<dbReference type="InterPro" id="IPR032040">
    <property type="entry name" value="ELYS-bb"/>
</dbReference>
<sequence>MAAELWTLIGGACRAHVTMVGVSVVQVANAVRHTPLPSLASDADAGVGPEDPVKSLDARANPLHVLGGFVGGGQLAWRAAGPTVEIIEPDRGTRKAAWTFGAVLHNIGAEVTSVCGVGKAPLTHVVVGVDLGADRRPRGLVALLSLRSSRVTRAFHFEHKVTNLCMVSGGELTVDSGTLAPELRHWHGLLVVGTAHGTLHLLDLALDLGAGHKVLSDEVSPGTLLAMATPDPQR</sequence>
<feature type="domain" description="ELYS beta-propeller" evidence="1">
    <location>
        <begin position="70"/>
        <end position="207"/>
    </location>
</feature>
<dbReference type="EMBL" id="JARAKH010000003">
    <property type="protein sequence ID" value="KAK8405676.1"/>
    <property type="molecule type" value="Genomic_DNA"/>
</dbReference>
<organism evidence="2 3">
    <name type="scientific">Scylla paramamosain</name>
    <name type="common">Mud crab</name>
    <dbReference type="NCBI Taxonomy" id="85552"/>
    <lineage>
        <taxon>Eukaryota</taxon>
        <taxon>Metazoa</taxon>
        <taxon>Ecdysozoa</taxon>
        <taxon>Arthropoda</taxon>
        <taxon>Crustacea</taxon>
        <taxon>Multicrustacea</taxon>
        <taxon>Malacostraca</taxon>
        <taxon>Eumalacostraca</taxon>
        <taxon>Eucarida</taxon>
        <taxon>Decapoda</taxon>
        <taxon>Pleocyemata</taxon>
        <taxon>Brachyura</taxon>
        <taxon>Eubrachyura</taxon>
        <taxon>Portunoidea</taxon>
        <taxon>Portunidae</taxon>
        <taxon>Portuninae</taxon>
        <taxon>Scylla</taxon>
    </lineage>
</organism>
<dbReference type="Proteomes" id="UP001487740">
    <property type="component" value="Unassembled WGS sequence"/>
</dbReference>
<dbReference type="AlphaFoldDB" id="A0AAW0V0I9"/>
<keyword evidence="3" id="KW-1185">Reference proteome</keyword>
<dbReference type="Pfam" id="PF16687">
    <property type="entry name" value="ELYS-bb"/>
    <property type="match status" value="1"/>
</dbReference>
<gene>
    <name evidence="2" type="ORF">O3P69_001875</name>
</gene>
<protein>
    <recommendedName>
        <fullName evidence="1">ELYS beta-propeller domain-containing protein</fullName>
    </recommendedName>
</protein>
<evidence type="ECO:0000313" key="3">
    <source>
        <dbReference type="Proteomes" id="UP001487740"/>
    </source>
</evidence>
<name>A0AAW0V0I9_SCYPA</name>
<evidence type="ECO:0000313" key="2">
    <source>
        <dbReference type="EMBL" id="KAK8405676.1"/>
    </source>
</evidence>
<accession>A0AAW0V0I9</accession>
<reference evidence="2 3" key="1">
    <citation type="submission" date="2023-03" db="EMBL/GenBank/DDBJ databases">
        <title>High-quality genome of Scylla paramamosain provides insights in environmental adaptation.</title>
        <authorList>
            <person name="Zhang L."/>
        </authorList>
    </citation>
    <scope>NUCLEOTIDE SEQUENCE [LARGE SCALE GENOMIC DNA]</scope>
    <source>
        <strain evidence="2">LZ_2023a</strain>
        <tissue evidence="2">Muscle</tissue>
    </source>
</reference>
<comment type="caution">
    <text evidence="2">The sequence shown here is derived from an EMBL/GenBank/DDBJ whole genome shotgun (WGS) entry which is preliminary data.</text>
</comment>
<evidence type="ECO:0000259" key="1">
    <source>
        <dbReference type="Pfam" id="PF16687"/>
    </source>
</evidence>
<proteinExistence type="predicted"/>